<dbReference type="InterPro" id="IPR056773">
    <property type="entry name" value="WHD_ORC2"/>
</dbReference>
<evidence type="ECO:0000313" key="9">
    <source>
        <dbReference type="EMBL" id="CDF88256.1"/>
    </source>
</evidence>
<dbReference type="Proteomes" id="UP000019375">
    <property type="component" value="Unassembled WGS sequence"/>
</dbReference>
<sequence>MADDDIVQHTDILSSPSQARGKVICRVVSNKKATVTAEGSDRRARSPKKSLLERIELSQLPESIFSQDSDTSPLVSPVGKKKRGRPRKTPVKKTVNTTAAGDSDNEILSNDSEYAPKTKRLRRDSSLPAPSTAASASYADLSKPIEQTPATPSRDKTPKKTLSTEHNFTSPLKKVILSNLDEYKNTASIENLKLSRNFIPTPVPTAKSRYSGSAEKSTTSFFDTFEGYFDQRKQPRGSQKSKNTMSMATEVTRDEFALISNLFHHKLHRAARNRLYEIQSRLFPQYWFELTQGFSLLFYGVGSKREFLEKYVFDYLIPHLAQDEQEDYGVPCVVINGYNPTCNYRDVFKDISKALLPQELNRNETKYWGNHVLLQIQKMIELYRNEPSDIKLVIMVHNLDGPSLRKDTFQIMLCYLALIRQVAIVASTDHIYAPILWDNFKAQNYNFVFHDVSNYEPLAVESSFRDVMKMNRNDSASGAEGAKFVLESLTVNSKRMYKLLIETQISNMDAHTTTSKGKVPPTKRGSPTVGVEFKQLLHLCSADFIASNELSLRSMLTEFVEHKMAAISKNQAGTEHVWVPYNHMEMKKLLSTALQTI</sequence>
<keyword evidence="10" id="KW-1185">Reference proteome</keyword>
<reference evidence="10" key="1">
    <citation type="journal article" date="2013" name="Genome Announc.">
        <title>Genome sequence of the food spoilage yeast Zygosaccharomyces bailii CLIB 213(T).</title>
        <authorList>
            <person name="Galeote V."/>
            <person name="Bigey F."/>
            <person name="Devillers H."/>
            <person name="Neuveglise C."/>
            <person name="Dequin S."/>
        </authorList>
    </citation>
    <scope>NUCLEOTIDE SEQUENCE [LARGE SCALE GENOMIC DNA]</scope>
    <source>
        <strain evidence="10">CLIB 213 / ATCC 58445 / CBS 680 / CCRC 21525 / NBRC 1098 / NCYC 1416 / NRRL Y-2227</strain>
    </source>
</reference>
<name>A0A8J2T558_ZYGB2</name>
<comment type="subcellular location">
    <subcellularLocation>
        <location evidence="1 5">Nucleus</location>
    </subcellularLocation>
</comment>
<feature type="domain" description="Origin recognition complex subunit 2 RecA-like" evidence="7">
    <location>
        <begin position="273"/>
        <end position="452"/>
    </location>
</feature>
<dbReference type="Pfam" id="PF04084">
    <property type="entry name" value="RecA-like_ORC2"/>
    <property type="match status" value="1"/>
</dbReference>
<evidence type="ECO:0000259" key="7">
    <source>
        <dbReference type="Pfam" id="PF04084"/>
    </source>
</evidence>
<dbReference type="PANTHER" id="PTHR14052">
    <property type="entry name" value="ORIGIN RECOGNITION COMPLEX SUBUNIT 2"/>
    <property type="match status" value="1"/>
</dbReference>
<proteinExistence type="inferred from homology"/>
<evidence type="ECO:0000256" key="4">
    <source>
        <dbReference type="ARBA" id="ARBA00023242"/>
    </source>
</evidence>
<dbReference type="EMBL" id="HG316455">
    <property type="protein sequence ID" value="CDF88256.1"/>
    <property type="molecule type" value="Genomic_DNA"/>
</dbReference>
<feature type="compositionally biased region" description="Basic residues" evidence="6">
    <location>
        <begin position="79"/>
        <end position="91"/>
    </location>
</feature>
<feature type="region of interest" description="Disordered" evidence="6">
    <location>
        <begin position="60"/>
        <end position="166"/>
    </location>
</feature>
<accession>A0A8J2T558</accession>
<evidence type="ECO:0000259" key="8">
    <source>
        <dbReference type="Pfam" id="PF24882"/>
    </source>
</evidence>
<evidence type="ECO:0000256" key="5">
    <source>
        <dbReference type="RuleBase" id="RU368084"/>
    </source>
</evidence>
<keyword evidence="3 5" id="KW-0235">DNA replication</keyword>
<evidence type="ECO:0000256" key="3">
    <source>
        <dbReference type="ARBA" id="ARBA00022705"/>
    </source>
</evidence>
<dbReference type="GO" id="GO:0005664">
    <property type="term" value="C:nuclear origin of replication recognition complex"/>
    <property type="evidence" value="ECO:0007669"/>
    <property type="project" value="UniProtKB-UniRule"/>
</dbReference>
<dbReference type="InterPro" id="IPR056772">
    <property type="entry name" value="RecA-like_ORC2"/>
</dbReference>
<dbReference type="InterPro" id="IPR007220">
    <property type="entry name" value="ORC2"/>
</dbReference>
<dbReference type="OrthoDB" id="346673at2759"/>
<protein>
    <recommendedName>
        <fullName evidence="5">Origin recognition complex subunit 2</fullName>
    </recommendedName>
</protein>
<gene>
    <name evidence="9" type="ORF">BN860_05798g</name>
</gene>
<comment type="subunit">
    <text evidence="5">Component of the origin recognition complex (ORC).</text>
</comment>
<keyword evidence="4 5" id="KW-0539">Nucleus</keyword>
<dbReference type="GO" id="GO:0006260">
    <property type="term" value="P:DNA replication"/>
    <property type="evidence" value="ECO:0007669"/>
    <property type="project" value="UniProtKB-UniRule"/>
</dbReference>
<dbReference type="Pfam" id="PF24882">
    <property type="entry name" value="WHD_ORC2"/>
    <property type="match status" value="1"/>
</dbReference>
<dbReference type="GO" id="GO:0003688">
    <property type="term" value="F:DNA replication origin binding"/>
    <property type="evidence" value="ECO:0007669"/>
    <property type="project" value="UniProtKB-UniRule"/>
</dbReference>
<evidence type="ECO:0000256" key="2">
    <source>
        <dbReference type="ARBA" id="ARBA00007421"/>
    </source>
</evidence>
<evidence type="ECO:0000256" key="1">
    <source>
        <dbReference type="ARBA" id="ARBA00004123"/>
    </source>
</evidence>
<evidence type="ECO:0000313" key="10">
    <source>
        <dbReference type="Proteomes" id="UP000019375"/>
    </source>
</evidence>
<comment type="function">
    <text evidence="5">Component of the origin recognition complex (ORC) that binds origins of replication. DNA-binding is ATP-dependent. ORC is required to assemble the pre-replication complex necessary to initiate DNA replication.</text>
</comment>
<feature type="compositionally biased region" description="Polar residues" evidence="6">
    <location>
        <begin position="95"/>
        <end position="112"/>
    </location>
</feature>
<evidence type="ECO:0000256" key="6">
    <source>
        <dbReference type="SAM" id="MobiDB-lite"/>
    </source>
</evidence>
<dbReference type="PANTHER" id="PTHR14052:SF0">
    <property type="entry name" value="ORIGIN RECOGNITION COMPLEX SUBUNIT 2"/>
    <property type="match status" value="1"/>
</dbReference>
<feature type="region of interest" description="Disordered" evidence="6">
    <location>
        <begin position="33"/>
        <end position="52"/>
    </location>
</feature>
<feature type="compositionally biased region" description="Polar residues" evidence="6">
    <location>
        <begin position="60"/>
        <end position="74"/>
    </location>
</feature>
<feature type="compositionally biased region" description="Basic and acidic residues" evidence="6">
    <location>
        <begin position="39"/>
        <end position="52"/>
    </location>
</feature>
<dbReference type="AlphaFoldDB" id="A0A8J2T558"/>
<comment type="similarity">
    <text evidence="2 5">Belongs to the ORC2 family.</text>
</comment>
<organism evidence="9 10">
    <name type="scientific">Zygosaccharomyces bailii (strain CLIB 213 / ATCC 58445 / CBS 680 / BCRC 21525 / NBRC 1098 / NCYC 1416 / NRRL Y-2227)</name>
    <dbReference type="NCBI Taxonomy" id="1333698"/>
    <lineage>
        <taxon>Eukaryota</taxon>
        <taxon>Fungi</taxon>
        <taxon>Dikarya</taxon>
        <taxon>Ascomycota</taxon>
        <taxon>Saccharomycotina</taxon>
        <taxon>Saccharomycetes</taxon>
        <taxon>Saccharomycetales</taxon>
        <taxon>Saccharomycetaceae</taxon>
        <taxon>Zygosaccharomyces</taxon>
    </lineage>
</organism>
<feature type="compositionally biased region" description="Low complexity" evidence="6">
    <location>
        <begin position="126"/>
        <end position="139"/>
    </location>
</feature>
<feature type="domain" description="Origin recognition complex subunit 2 winged-helix" evidence="8">
    <location>
        <begin position="524"/>
        <end position="583"/>
    </location>
</feature>